<sequence>MTSTTPETTAPGYAVRDYVDTEQLKRDLTYTPNDLSSAMMVQAGLFSHYGILFAQASKQVDVVKLLLENTEAAVYQMLRAKALQQGEKLTEVQLEKAVSREPRVIAMKKALAEAKQVEGIARTAMEAFRHRKDMLVSQGLISREEMKGDLRINGGKVQQDQALAMHRAALGAQ</sequence>
<dbReference type="Proteomes" id="UP000449846">
    <property type="component" value="Unassembled WGS sequence"/>
</dbReference>
<evidence type="ECO:0000313" key="1">
    <source>
        <dbReference type="EMBL" id="MTH61095.1"/>
    </source>
</evidence>
<dbReference type="AlphaFoldDB" id="A0A844HSB3"/>
<reference evidence="1 2" key="1">
    <citation type="submission" date="2019-11" db="EMBL/GenBank/DDBJ databases">
        <authorList>
            <person name="Dong K."/>
        </authorList>
    </citation>
    <scope>NUCLEOTIDE SEQUENCE [LARGE SCALE GENOMIC DNA]</scope>
    <source>
        <strain evidence="1 2">NBRC 112902</strain>
    </source>
</reference>
<dbReference type="OrthoDB" id="9255961at2"/>
<organism evidence="1 2">
    <name type="scientific">Paracoccus litorisediminis</name>
    <dbReference type="NCBI Taxonomy" id="2006130"/>
    <lineage>
        <taxon>Bacteria</taxon>
        <taxon>Pseudomonadati</taxon>
        <taxon>Pseudomonadota</taxon>
        <taxon>Alphaproteobacteria</taxon>
        <taxon>Rhodobacterales</taxon>
        <taxon>Paracoccaceae</taxon>
        <taxon>Paracoccus</taxon>
    </lineage>
</organism>
<proteinExistence type="predicted"/>
<protein>
    <submittedName>
        <fullName evidence="1">Uncharacterized protein</fullName>
    </submittedName>
</protein>
<gene>
    <name evidence="1" type="ORF">GL300_17950</name>
</gene>
<name>A0A844HSB3_9RHOB</name>
<evidence type="ECO:0000313" key="2">
    <source>
        <dbReference type="Proteomes" id="UP000449846"/>
    </source>
</evidence>
<dbReference type="RefSeq" id="WP_155041038.1">
    <property type="nucleotide sequence ID" value="NZ_WMIG01000013.1"/>
</dbReference>
<dbReference type="EMBL" id="WMIG01000013">
    <property type="protein sequence ID" value="MTH61095.1"/>
    <property type="molecule type" value="Genomic_DNA"/>
</dbReference>
<keyword evidence="2" id="KW-1185">Reference proteome</keyword>
<accession>A0A844HSB3</accession>
<comment type="caution">
    <text evidence="1">The sequence shown here is derived from an EMBL/GenBank/DDBJ whole genome shotgun (WGS) entry which is preliminary data.</text>
</comment>